<dbReference type="Pfam" id="PF00565">
    <property type="entry name" value="SNase"/>
    <property type="match status" value="1"/>
</dbReference>
<dbReference type="PANTHER" id="PTHR12302:SF3">
    <property type="entry name" value="SERINE_THREONINE-PROTEIN KINASE 31"/>
    <property type="match status" value="1"/>
</dbReference>
<proteinExistence type="predicted"/>
<sequence>MIRQLQCLMLVFLLSGCEPAEAEYRVKFVQDGDSMIVCCEKGNSFTIRLKDIDAPERDQPFASDSRDYLKEMVMDKPIKLIGDKRDKYGRLLVDIMVDGQSINEIMIAEGMAWRWRYSKSKKMKLLEETARDAKKGIWALPESQRIEPWEWRKQRAR</sequence>
<dbReference type="OrthoDB" id="9805504at2"/>
<dbReference type="AlphaFoldDB" id="A0A2K9AU01"/>
<name>A0A2K9AU01_9GAMM</name>
<dbReference type="Proteomes" id="UP000232693">
    <property type="component" value="Chromosome"/>
</dbReference>
<dbReference type="EMBL" id="CP025120">
    <property type="protein sequence ID" value="AUD79893.1"/>
    <property type="molecule type" value="Genomic_DNA"/>
</dbReference>
<evidence type="ECO:0000256" key="3">
    <source>
        <dbReference type="ARBA" id="ARBA00022801"/>
    </source>
</evidence>
<gene>
    <name evidence="5" type="ORF">CW740_11780</name>
</gene>
<evidence type="ECO:0000313" key="5">
    <source>
        <dbReference type="EMBL" id="AUD79893.1"/>
    </source>
</evidence>
<dbReference type="GO" id="GO:0004519">
    <property type="term" value="F:endonuclease activity"/>
    <property type="evidence" value="ECO:0007669"/>
    <property type="project" value="UniProtKB-KW"/>
</dbReference>
<evidence type="ECO:0000259" key="4">
    <source>
        <dbReference type="PROSITE" id="PS50830"/>
    </source>
</evidence>
<dbReference type="KEGG" id="kpd:CW740_11780"/>
<dbReference type="SUPFAM" id="SSF50199">
    <property type="entry name" value="Staphylococcal nuclease"/>
    <property type="match status" value="1"/>
</dbReference>
<keyword evidence="3" id="KW-0378">Hydrolase</keyword>
<dbReference type="InterPro" id="IPR035437">
    <property type="entry name" value="SNase_OB-fold_sf"/>
</dbReference>
<evidence type="ECO:0000256" key="1">
    <source>
        <dbReference type="ARBA" id="ARBA00022722"/>
    </source>
</evidence>
<evidence type="ECO:0000313" key="6">
    <source>
        <dbReference type="Proteomes" id="UP000232693"/>
    </source>
</evidence>
<feature type="domain" description="TNase-like" evidence="4">
    <location>
        <begin position="20"/>
        <end position="140"/>
    </location>
</feature>
<keyword evidence="2" id="KW-0255">Endonuclease</keyword>
<accession>A0A2K9AU01</accession>
<dbReference type="Gene3D" id="2.40.50.90">
    <property type="match status" value="1"/>
</dbReference>
<dbReference type="PROSITE" id="PS51257">
    <property type="entry name" value="PROKAR_LIPOPROTEIN"/>
    <property type="match status" value="1"/>
</dbReference>
<dbReference type="PROSITE" id="PS50830">
    <property type="entry name" value="TNASE_3"/>
    <property type="match status" value="1"/>
</dbReference>
<evidence type="ECO:0000256" key="2">
    <source>
        <dbReference type="ARBA" id="ARBA00022759"/>
    </source>
</evidence>
<dbReference type="GO" id="GO:0016787">
    <property type="term" value="F:hydrolase activity"/>
    <property type="evidence" value="ECO:0007669"/>
    <property type="project" value="UniProtKB-KW"/>
</dbReference>
<dbReference type="InterPro" id="IPR016071">
    <property type="entry name" value="Staphylococal_nuclease_OB-fold"/>
</dbReference>
<keyword evidence="6" id="KW-1185">Reference proteome</keyword>
<reference evidence="5 6" key="1">
    <citation type="submission" date="2017-12" db="EMBL/GenBank/DDBJ databases">
        <title>Kangiella profundi FT102 completed genome.</title>
        <authorList>
            <person name="Xu J."/>
            <person name="Wang J."/>
            <person name="Lu Y."/>
        </authorList>
    </citation>
    <scope>NUCLEOTIDE SEQUENCE [LARGE SCALE GENOMIC DNA]</scope>
    <source>
        <strain evidence="5 6">FT102</strain>
    </source>
</reference>
<dbReference type="RefSeq" id="WP_106647682.1">
    <property type="nucleotide sequence ID" value="NZ_BMGO01000001.1"/>
</dbReference>
<organism evidence="5 6">
    <name type="scientific">Kangiella profundi</name>
    <dbReference type="NCBI Taxonomy" id="1561924"/>
    <lineage>
        <taxon>Bacteria</taxon>
        <taxon>Pseudomonadati</taxon>
        <taxon>Pseudomonadota</taxon>
        <taxon>Gammaproteobacteria</taxon>
        <taxon>Kangiellales</taxon>
        <taxon>Kangiellaceae</taxon>
        <taxon>Kangiella</taxon>
    </lineage>
</organism>
<dbReference type="PANTHER" id="PTHR12302">
    <property type="entry name" value="EBNA2 BINDING PROTEIN P100"/>
    <property type="match status" value="1"/>
</dbReference>
<dbReference type="SMART" id="SM00318">
    <property type="entry name" value="SNc"/>
    <property type="match status" value="1"/>
</dbReference>
<protein>
    <submittedName>
        <fullName evidence="5">Nuclease</fullName>
    </submittedName>
</protein>
<keyword evidence="1" id="KW-0540">Nuclease</keyword>